<organism evidence="1 2">
    <name type="scientific">Clostridium tagluense</name>
    <dbReference type="NCBI Taxonomy" id="360422"/>
    <lineage>
        <taxon>Bacteria</taxon>
        <taxon>Bacillati</taxon>
        <taxon>Bacillota</taxon>
        <taxon>Clostridia</taxon>
        <taxon>Eubacteriales</taxon>
        <taxon>Clostridiaceae</taxon>
        <taxon>Clostridium</taxon>
    </lineage>
</organism>
<sequence>MHDDFGFKKLLNTFVVSVACDEITTRGWVVNLEIAAYEKVILIKNINPRVAKTTRAMNSAVELKVNISISKRELYISTVGYKCLKFSKHY</sequence>
<accession>A0A401UQ13</accession>
<name>A0A401UQ13_9CLOT</name>
<dbReference type="OrthoDB" id="332939at2"/>
<proteinExistence type="predicted"/>
<comment type="caution">
    <text evidence="1">The sequence shown here is derived from an EMBL/GenBank/DDBJ whole genome shotgun (WGS) entry which is preliminary data.</text>
</comment>
<protein>
    <submittedName>
        <fullName evidence="1">Uncharacterized protein</fullName>
    </submittedName>
</protein>
<dbReference type="Proteomes" id="UP000287872">
    <property type="component" value="Unassembled WGS sequence"/>
</dbReference>
<dbReference type="AlphaFoldDB" id="A0A401UQ13"/>
<evidence type="ECO:0000313" key="1">
    <source>
        <dbReference type="EMBL" id="GCD11614.1"/>
    </source>
</evidence>
<evidence type="ECO:0000313" key="2">
    <source>
        <dbReference type="Proteomes" id="UP000287872"/>
    </source>
</evidence>
<dbReference type="RefSeq" id="WP_125003583.1">
    <property type="nucleotide sequence ID" value="NZ_BHYK01000020.1"/>
</dbReference>
<reference evidence="1 2" key="1">
    <citation type="submission" date="2018-11" db="EMBL/GenBank/DDBJ databases">
        <title>Genome sequencing and assembly of Clostridium tagluense strain A121.</title>
        <authorList>
            <person name="Murakami T."/>
            <person name="Segawa T."/>
            <person name="Shcherbakova V.A."/>
            <person name="Mori H."/>
            <person name="Yoshimura Y."/>
        </authorList>
    </citation>
    <scope>NUCLEOTIDE SEQUENCE [LARGE SCALE GENOMIC DNA]</scope>
    <source>
        <strain evidence="1 2">A121</strain>
    </source>
</reference>
<gene>
    <name evidence="1" type="ORF">Ctaglu_32370</name>
</gene>
<keyword evidence="2" id="KW-1185">Reference proteome</keyword>
<dbReference type="EMBL" id="BHYK01000020">
    <property type="protein sequence ID" value="GCD11614.1"/>
    <property type="molecule type" value="Genomic_DNA"/>
</dbReference>